<dbReference type="EMBL" id="NHYE01005195">
    <property type="protein sequence ID" value="PPQ76109.1"/>
    <property type="molecule type" value="Genomic_DNA"/>
</dbReference>
<evidence type="ECO:0000313" key="2">
    <source>
        <dbReference type="Proteomes" id="UP000284706"/>
    </source>
</evidence>
<reference evidence="1 2" key="1">
    <citation type="journal article" date="2018" name="Evol. Lett.">
        <title>Horizontal gene cluster transfer increased hallucinogenic mushroom diversity.</title>
        <authorList>
            <person name="Reynolds H.T."/>
            <person name="Vijayakumar V."/>
            <person name="Gluck-Thaler E."/>
            <person name="Korotkin H.B."/>
            <person name="Matheny P.B."/>
            <person name="Slot J.C."/>
        </authorList>
    </citation>
    <scope>NUCLEOTIDE SEQUENCE [LARGE SCALE GENOMIC DNA]</scope>
    <source>
        <strain evidence="1 2">SRW20</strain>
    </source>
</reference>
<evidence type="ECO:0000313" key="1">
    <source>
        <dbReference type="EMBL" id="PPQ76109.1"/>
    </source>
</evidence>
<protein>
    <submittedName>
        <fullName evidence="1">Uncharacterized protein</fullName>
    </submittedName>
</protein>
<comment type="caution">
    <text evidence="1">The sequence shown here is derived from an EMBL/GenBank/DDBJ whole genome shotgun (WGS) entry which is preliminary data.</text>
</comment>
<name>A0A409WC96_9AGAR</name>
<dbReference type="Proteomes" id="UP000284706">
    <property type="component" value="Unassembled WGS sequence"/>
</dbReference>
<gene>
    <name evidence="1" type="ORF">CVT26_011677</name>
</gene>
<dbReference type="InParanoid" id="A0A409WC96"/>
<sequence length="127" mass="13944">MPSPNDREMSEELTSSELGEFDGRLAERVGALKLPGECAVLVAGVVEPIEGLLVEVKALALSSVATQQLLDGCLQKSLTRFQDRLGAILENARGQYYQERVRRFDNAAAMCSLAKRNLRNRKGLNLP</sequence>
<keyword evidence="2" id="KW-1185">Reference proteome</keyword>
<accession>A0A409WC96</accession>
<proteinExistence type="predicted"/>
<dbReference type="AlphaFoldDB" id="A0A409WC96"/>
<organism evidence="1 2">
    <name type="scientific">Gymnopilus dilepis</name>
    <dbReference type="NCBI Taxonomy" id="231916"/>
    <lineage>
        <taxon>Eukaryota</taxon>
        <taxon>Fungi</taxon>
        <taxon>Dikarya</taxon>
        <taxon>Basidiomycota</taxon>
        <taxon>Agaricomycotina</taxon>
        <taxon>Agaricomycetes</taxon>
        <taxon>Agaricomycetidae</taxon>
        <taxon>Agaricales</taxon>
        <taxon>Agaricineae</taxon>
        <taxon>Hymenogastraceae</taxon>
        <taxon>Gymnopilus</taxon>
    </lineage>
</organism>